<dbReference type="Gene3D" id="2.70.98.40">
    <property type="entry name" value="Glycoside hydrolase, family 65, N-terminal domain"/>
    <property type="match status" value="1"/>
</dbReference>
<keyword evidence="1" id="KW-0328">Glycosyltransferase</keyword>
<dbReference type="Proteomes" id="UP001157439">
    <property type="component" value="Unassembled WGS sequence"/>
</dbReference>
<dbReference type="SUPFAM" id="SSF48208">
    <property type="entry name" value="Six-hairpin glycosidases"/>
    <property type="match status" value="1"/>
</dbReference>
<comment type="caution">
    <text evidence="5">The sequence shown here is derived from an EMBL/GenBank/DDBJ whole genome shotgun (WGS) entry which is preliminary data.</text>
</comment>
<evidence type="ECO:0000313" key="6">
    <source>
        <dbReference type="Proteomes" id="UP001157439"/>
    </source>
</evidence>
<accession>A0AA37TYB3</accession>
<dbReference type="PANTHER" id="PTHR37469">
    <property type="entry name" value="CELLOBIONIC ACID PHOSPHORYLASE-RELATED"/>
    <property type="match status" value="1"/>
</dbReference>
<dbReference type="InterPro" id="IPR008928">
    <property type="entry name" value="6-hairpin_glycosidase_sf"/>
</dbReference>
<gene>
    <name evidence="5" type="ORF">GCM10007894_14930</name>
</gene>
<dbReference type="InterPro" id="IPR011013">
    <property type="entry name" value="Gal_mutarotase_sf_dom"/>
</dbReference>
<dbReference type="EMBL" id="BSPO01000002">
    <property type="protein sequence ID" value="GLS83516.1"/>
    <property type="molecule type" value="Genomic_DNA"/>
</dbReference>
<feature type="domain" description="Glycosyl hydrolase 94 supersandwich" evidence="3">
    <location>
        <begin position="89"/>
        <end position="303"/>
    </location>
</feature>
<dbReference type="Pfam" id="PF06165">
    <property type="entry name" value="GH94_b-supersand"/>
    <property type="match status" value="1"/>
</dbReference>
<sequence length="795" mass="90253">MNHSQQQPYTHVVELEVEQSKSYRIDLHEITRMPQASGYLWNDQMSLQMNCQGYASVMFMDPEPSKYSTAPNLEAQTFIQPETQYYAHYPGRFFYLKNLATGELISLPFAPCKVMPEVLTFSQQQQRLSWHVNHWGASFDLTVALADKDTLEVWQLDIVNDTEQPLQLSLISYFSVGYRSWMYQSGFYDDDSQALVCKAITPYQRLQDYKPDGQLKDITFCLSEKPPTSWCANQQAFEGDGHISAPQQCNQATLNNDLACYETPVAAMQFKLELAPKSNFSNRWLFGATTSVAELDKIRQAYLENEPSIASCGADIESRFELSGLDADIEAYANCWGSRQIRYLTDTNRLTTDPQTRNLVQDVLGLVYIDPDKAKRQMVMAMQQQRCNGEMPDGILLTDSAELKYINQVPHGDHSVWPLLWCQAYLDETNDVALLNEMLVFSDSSTKQPFWRHLELAIEHLLSQRDERGLSYIQQGDWCDPMNMVGPKGKGVSSWLTMATACALKSWCYIVEHYLEDYSPLKLNECHRLYGQINEAVNQHFWNGSWYARGITDNGRLFGVASEPEGQMYLNPQSWAMLSGAASSAKCFNLLYEVERRLNTPYGTMMLSPAYTSMVEDIGRLTQKYPGVAENGSVYNHASAFYAYALYQVGEHQHAYQALKRMLPKGADALIRGQLPNFIPNYYRGAYYQNPDYAGRSSHLVNTGTCAWVYRMLIEELCGLKGFRGRLVVSPKLPASVNQLSGKRQFAGATFNFTINRSSVQSVSLTMDGLAISGQQISDIQSGRRYQLNIEVPFE</sequence>
<evidence type="ECO:0000259" key="3">
    <source>
        <dbReference type="Pfam" id="PF06165"/>
    </source>
</evidence>
<evidence type="ECO:0000259" key="4">
    <source>
        <dbReference type="Pfam" id="PF17167"/>
    </source>
</evidence>
<evidence type="ECO:0000313" key="5">
    <source>
        <dbReference type="EMBL" id="GLS83516.1"/>
    </source>
</evidence>
<reference evidence="5 6" key="1">
    <citation type="journal article" date="2014" name="Int. J. Syst. Evol. Microbiol.">
        <title>Complete genome sequence of Corynebacterium casei LMG S-19264T (=DSM 44701T), isolated from a smear-ripened cheese.</title>
        <authorList>
            <consortium name="US DOE Joint Genome Institute (JGI-PGF)"/>
            <person name="Walter F."/>
            <person name="Albersmeier A."/>
            <person name="Kalinowski J."/>
            <person name="Ruckert C."/>
        </authorList>
    </citation>
    <scope>NUCLEOTIDE SEQUENCE [LARGE SCALE GENOMIC DNA]</scope>
    <source>
        <strain evidence="5 6">NBRC 112785</strain>
    </source>
</reference>
<evidence type="ECO:0000256" key="2">
    <source>
        <dbReference type="ARBA" id="ARBA00022679"/>
    </source>
</evidence>
<dbReference type="Pfam" id="PF17167">
    <property type="entry name" value="Glyco_hydro_94"/>
    <property type="match status" value="1"/>
</dbReference>
<dbReference type="SUPFAM" id="SSF74650">
    <property type="entry name" value="Galactose mutarotase-like"/>
    <property type="match status" value="1"/>
</dbReference>
<evidence type="ECO:0000256" key="1">
    <source>
        <dbReference type="ARBA" id="ARBA00022676"/>
    </source>
</evidence>
<dbReference type="RefSeq" id="WP_095496946.1">
    <property type="nucleotide sequence ID" value="NZ_BSPO01000002.1"/>
</dbReference>
<dbReference type="GO" id="GO:0005975">
    <property type="term" value="P:carbohydrate metabolic process"/>
    <property type="evidence" value="ECO:0007669"/>
    <property type="project" value="InterPro"/>
</dbReference>
<dbReference type="GO" id="GO:0030246">
    <property type="term" value="F:carbohydrate binding"/>
    <property type="evidence" value="ECO:0007669"/>
    <property type="project" value="InterPro"/>
</dbReference>
<name>A0AA37TYB3_9GAMM</name>
<dbReference type="InterPro" id="IPR037018">
    <property type="entry name" value="GH65_N"/>
</dbReference>
<organism evidence="5 6">
    <name type="scientific">Paraferrimonas haliotis</name>
    <dbReference type="NCBI Taxonomy" id="2013866"/>
    <lineage>
        <taxon>Bacteria</taxon>
        <taxon>Pseudomonadati</taxon>
        <taxon>Pseudomonadota</taxon>
        <taxon>Gammaproteobacteria</taxon>
        <taxon>Alteromonadales</taxon>
        <taxon>Ferrimonadaceae</taxon>
        <taxon>Paraferrimonas</taxon>
    </lineage>
</organism>
<dbReference type="AlphaFoldDB" id="A0AA37TYB3"/>
<proteinExistence type="predicted"/>
<dbReference type="PANTHER" id="PTHR37469:SF2">
    <property type="entry name" value="CELLOBIONIC ACID PHOSPHORYLASE"/>
    <property type="match status" value="1"/>
</dbReference>
<protein>
    <submittedName>
        <fullName evidence="5">Cellobionic acid phosphorylase</fullName>
    </submittedName>
</protein>
<dbReference type="InterPro" id="IPR052047">
    <property type="entry name" value="GH94_Enzymes"/>
</dbReference>
<keyword evidence="6" id="KW-1185">Reference proteome</keyword>
<dbReference type="GO" id="GO:0016757">
    <property type="term" value="F:glycosyltransferase activity"/>
    <property type="evidence" value="ECO:0007669"/>
    <property type="project" value="UniProtKB-KW"/>
</dbReference>
<dbReference type="InterPro" id="IPR010383">
    <property type="entry name" value="Glyco_hydrolase_94_b-supersand"/>
</dbReference>
<dbReference type="InterPro" id="IPR012341">
    <property type="entry name" value="6hp_glycosidase-like_sf"/>
</dbReference>
<dbReference type="Gene3D" id="2.60.420.10">
    <property type="entry name" value="Maltose phosphorylase, domain 3"/>
    <property type="match status" value="1"/>
</dbReference>
<keyword evidence="2" id="KW-0808">Transferase</keyword>
<feature type="domain" description="Glycosyl hydrolase 94 catalytic" evidence="4">
    <location>
        <begin position="357"/>
        <end position="718"/>
    </location>
</feature>
<dbReference type="InterPro" id="IPR033432">
    <property type="entry name" value="GH94_catalytic"/>
</dbReference>
<dbReference type="Gene3D" id="1.50.10.10">
    <property type="match status" value="1"/>
</dbReference>